<dbReference type="GO" id="GO:0003700">
    <property type="term" value="F:DNA-binding transcription factor activity"/>
    <property type="evidence" value="ECO:0007669"/>
    <property type="project" value="InterPro"/>
</dbReference>
<keyword evidence="3" id="KW-0804">Transcription</keyword>
<sequence length="199" mass="22571">MASSSSSNFDDQNLGNETLESSSFRRGKKRNSYKAKKPLRGLGVAQLEKIRLHEMSSTYIPNSHHNPYFENFSQEDMRLQTTCSSSSSSCFSYLPLSSPSYGFRTPHGIMIGWPDLVKENIKYEESQQINATRWDSIQTVLGTQQFVQPSMTRHLLNLQIQNSLLEKNKKGLNDSAGSNHEKFESSATQELDLELRLSL</sequence>
<gene>
    <name evidence="5" type="ORF">FPE_LOCUS27788</name>
</gene>
<evidence type="ECO:0000313" key="5">
    <source>
        <dbReference type="EMBL" id="CAI9780358.1"/>
    </source>
</evidence>
<dbReference type="AlphaFoldDB" id="A0AAD2E8P3"/>
<dbReference type="PANTHER" id="PTHR33388">
    <property type="entry name" value="OS01G0212500 PROTEIN"/>
    <property type="match status" value="1"/>
</dbReference>
<reference evidence="5" key="1">
    <citation type="submission" date="2023-05" db="EMBL/GenBank/DDBJ databases">
        <authorList>
            <person name="Huff M."/>
        </authorList>
    </citation>
    <scope>NUCLEOTIDE SEQUENCE</scope>
</reference>
<evidence type="ECO:0000256" key="3">
    <source>
        <dbReference type="ARBA" id="ARBA00023163"/>
    </source>
</evidence>
<evidence type="ECO:0000313" key="6">
    <source>
        <dbReference type="Proteomes" id="UP000834106"/>
    </source>
</evidence>
<evidence type="ECO:0000256" key="4">
    <source>
        <dbReference type="SAM" id="MobiDB-lite"/>
    </source>
</evidence>
<organism evidence="5 6">
    <name type="scientific">Fraxinus pennsylvanica</name>
    <dbReference type="NCBI Taxonomy" id="56036"/>
    <lineage>
        <taxon>Eukaryota</taxon>
        <taxon>Viridiplantae</taxon>
        <taxon>Streptophyta</taxon>
        <taxon>Embryophyta</taxon>
        <taxon>Tracheophyta</taxon>
        <taxon>Spermatophyta</taxon>
        <taxon>Magnoliopsida</taxon>
        <taxon>eudicotyledons</taxon>
        <taxon>Gunneridae</taxon>
        <taxon>Pentapetalae</taxon>
        <taxon>asterids</taxon>
        <taxon>lamiids</taxon>
        <taxon>Lamiales</taxon>
        <taxon>Oleaceae</taxon>
        <taxon>Oleeae</taxon>
        <taxon>Fraxinus</taxon>
    </lineage>
</organism>
<protein>
    <submittedName>
        <fullName evidence="5">Uncharacterized protein</fullName>
    </submittedName>
</protein>
<dbReference type="EMBL" id="OU503052">
    <property type="protein sequence ID" value="CAI9780358.1"/>
    <property type="molecule type" value="Genomic_DNA"/>
</dbReference>
<keyword evidence="6" id="KW-1185">Reference proteome</keyword>
<keyword evidence="1" id="KW-0678">Repressor</keyword>
<evidence type="ECO:0000256" key="2">
    <source>
        <dbReference type="ARBA" id="ARBA00023015"/>
    </source>
</evidence>
<name>A0AAD2E8P3_9LAMI</name>
<proteinExistence type="predicted"/>
<accession>A0AAD2E8P3</accession>
<feature type="compositionally biased region" description="Polar residues" evidence="4">
    <location>
        <begin position="1"/>
        <end position="24"/>
    </location>
</feature>
<dbReference type="PANTHER" id="PTHR33388:SF18">
    <property type="entry name" value="PROTEIN SPEAR1"/>
    <property type="match status" value="1"/>
</dbReference>
<dbReference type="InterPro" id="IPR040356">
    <property type="entry name" value="SPEAR"/>
</dbReference>
<feature type="region of interest" description="Disordered" evidence="4">
    <location>
        <begin position="1"/>
        <end position="32"/>
    </location>
</feature>
<dbReference type="Proteomes" id="UP000834106">
    <property type="component" value="Chromosome 17"/>
</dbReference>
<evidence type="ECO:0000256" key="1">
    <source>
        <dbReference type="ARBA" id="ARBA00022491"/>
    </source>
</evidence>
<keyword evidence="2" id="KW-0805">Transcription regulation</keyword>